<dbReference type="InterPro" id="IPR036250">
    <property type="entry name" value="AcylCo_DH-like_C"/>
</dbReference>
<comment type="cofactor">
    <cofactor evidence="1 5">
        <name>FAD</name>
        <dbReference type="ChEBI" id="CHEBI:57692"/>
    </cofactor>
</comment>
<dbReference type="GO" id="GO:0016937">
    <property type="term" value="F:short-chain fatty acyl-CoA dehydrogenase activity"/>
    <property type="evidence" value="ECO:0007669"/>
    <property type="project" value="UniProtKB-EC"/>
</dbReference>
<dbReference type="PANTHER" id="PTHR43884">
    <property type="entry name" value="ACYL-COA DEHYDROGENASE"/>
    <property type="match status" value="1"/>
</dbReference>
<dbReference type="SUPFAM" id="SSF56645">
    <property type="entry name" value="Acyl-CoA dehydrogenase NM domain-like"/>
    <property type="match status" value="1"/>
</dbReference>
<feature type="domain" description="Acyl-CoA oxidase/dehydrogenase middle" evidence="7">
    <location>
        <begin position="114"/>
        <end position="207"/>
    </location>
</feature>
<dbReference type="GO" id="GO:0005886">
    <property type="term" value="C:plasma membrane"/>
    <property type="evidence" value="ECO:0007669"/>
    <property type="project" value="TreeGrafter"/>
</dbReference>
<dbReference type="AlphaFoldDB" id="S5UAK1"/>
<sequence>MQAAERLDRALDHPAFSPEQLAEWDDKEMFPAEACQVLDDFGLPAYYVPAAHGGKLTDFNELVQLLRTVACRDLTVAVAHGKTFLGAASVWVSGTPEQSKKVSERVRAGDVYSWALTERDHGSDLLAGEVAATKTGGWRLSGEKWLINNATRGQAVCALVRTDPAGGARGHSLFLLDKAGLTDYRHLPKMPTHGIRGADISGIAFDNALVPDDALIGEVGGGVETVLKALQLTRTMCVALSLGAGDHALDLARRFASDRALYDRKLTDLPHVQRILEESEAQLKLAEAVSVMAARGVHEFTSEMSVISAVAKAFVPSVVQRVINRLAELMGLRGFLAGEFAKLDRDHRIVGIFDGSTAVNRHSLITQFPRLARAFRAGKAAERSPFDPANLRLSSPTGCTVVNQVRDGEFGAVVTRVHEEMAKYAPSARGVPASAFALAERYELCFAGAAALYLWQDSDPDAAHACLSHVLGCLR</sequence>
<keyword evidence="3 5" id="KW-0285">Flavoprotein</keyword>
<keyword evidence="4 5" id="KW-0274">FAD</keyword>
<dbReference type="EC" id="1.3.8.1" evidence="9"/>
<dbReference type="Gene3D" id="2.40.110.10">
    <property type="entry name" value="Butyryl-CoA Dehydrogenase, subunit A, domain 2"/>
    <property type="match status" value="1"/>
</dbReference>
<dbReference type="InterPro" id="IPR046373">
    <property type="entry name" value="Acyl-CoA_Oxase/DH_mid-dom_sf"/>
</dbReference>
<dbReference type="Pfam" id="PF02771">
    <property type="entry name" value="Acyl-CoA_dh_N"/>
    <property type="match status" value="1"/>
</dbReference>
<evidence type="ECO:0000259" key="8">
    <source>
        <dbReference type="Pfam" id="PF02771"/>
    </source>
</evidence>
<evidence type="ECO:0000256" key="1">
    <source>
        <dbReference type="ARBA" id="ARBA00001974"/>
    </source>
</evidence>
<organism evidence="9">
    <name type="scientific">uncultured bacterium esnapd2</name>
    <dbReference type="NCBI Taxonomy" id="1366601"/>
    <lineage>
        <taxon>Bacteria</taxon>
        <taxon>environmental samples</taxon>
    </lineage>
</organism>
<dbReference type="EMBL" id="KF264539">
    <property type="protein sequence ID" value="AGS49324.1"/>
    <property type="molecule type" value="Genomic_DNA"/>
</dbReference>
<dbReference type="InterPro" id="IPR009075">
    <property type="entry name" value="AcylCo_DH/oxidase_C"/>
</dbReference>
<dbReference type="Gene3D" id="1.20.140.10">
    <property type="entry name" value="Butyryl-CoA Dehydrogenase, subunit A, domain 3"/>
    <property type="match status" value="1"/>
</dbReference>
<dbReference type="InterPro" id="IPR006091">
    <property type="entry name" value="Acyl-CoA_Oxase/DH_mid-dom"/>
</dbReference>
<keyword evidence="5 9" id="KW-0560">Oxidoreductase</keyword>
<dbReference type="InterPro" id="IPR013786">
    <property type="entry name" value="AcylCoA_DH/ox_N"/>
</dbReference>
<dbReference type="InterPro" id="IPR037069">
    <property type="entry name" value="AcylCoA_DH/ox_N_sf"/>
</dbReference>
<evidence type="ECO:0000256" key="2">
    <source>
        <dbReference type="ARBA" id="ARBA00009347"/>
    </source>
</evidence>
<evidence type="ECO:0000259" key="7">
    <source>
        <dbReference type="Pfam" id="PF02770"/>
    </source>
</evidence>
<dbReference type="Pfam" id="PF00441">
    <property type="entry name" value="Acyl-CoA_dh_1"/>
    <property type="match status" value="1"/>
</dbReference>
<dbReference type="Gene3D" id="1.10.540.10">
    <property type="entry name" value="Acyl-CoA dehydrogenase/oxidase, N-terminal domain"/>
    <property type="match status" value="1"/>
</dbReference>
<dbReference type="GO" id="GO:0050660">
    <property type="term" value="F:flavin adenine dinucleotide binding"/>
    <property type="evidence" value="ECO:0007669"/>
    <property type="project" value="InterPro"/>
</dbReference>
<feature type="domain" description="Acyl-CoA dehydrogenase/oxidase C-terminal" evidence="6">
    <location>
        <begin position="220"/>
        <end position="363"/>
    </location>
</feature>
<accession>S5UAK1</accession>
<dbReference type="Pfam" id="PF02770">
    <property type="entry name" value="Acyl-CoA_dh_M"/>
    <property type="match status" value="1"/>
</dbReference>
<evidence type="ECO:0000313" key="9">
    <source>
        <dbReference type="EMBL" id="AGS49324.1"/>
    </source>
</evidence>
<dbReference type="SUPFAM" id="SSF47203">
    <property type="entry name" value="Acyl-CoA dehydrogenase C-terminal domain-like"/>
    <property type="match status" value="1"/>
</dbReference>
<comment type="similarity">
    <text evidence="2 5">Belongs to the acyl-CoA dehydrogenase family.</text>
</comment>
<dbReference type="PANTHER" id="PTHR43884:SF19">
    <property type="entry name" value="ACYL-COA DEHYDROGENASE FADE4-RELATED"/>
    <property type="match status" value="1"/>
</dbReference>
<evidence type="ECO:0000259" key="6">
    <source>
        <dbReference type="Pfam" id="PF00441"/>
    </source>
</evidence>
<evidence type="ECO:0000256" key="5">
    <source>
        <dbReference type="RuleBase" id="RU362125"/>
    </source>
</evidence>
<protein>
    <submittedName>
        <fullName evidence="9">Acyl-CoA dehydrogenase, short-chain specific</fullName>
        <ecNumber evidence="9">1.3.8.1</ecNumber>
    </submittedName>
</protein>
<evidence type="ECO:0000256" key="4">
    <source>
        <dbReference type="ARBA" id="ARBA00022827"/>
    </source>
</evidence>
<dbReference type="InterPro" id="IPR009100">
    <property type="entry name" value="AcylCoA_DH/oxidase_NM_dom_sf"/>
</dbReference>
<reference evidence="9" key="1">
    <citation type="journal article" date="2013" name="Proc. Natl. Acad. Sci. U.S.A.">
        <title>Mapping gene clusters within arrayed metagenomic libraries to expand the structural diversity of biomedically relevant natural products.</title>
        <authorList>
            <person name="Owen J.G."/>
            <person name="Reddy B.V."/>
            <person name="Ternei M.A."/>
            <person name="Charlop-Powers Z."/>
            <person name="Calle P.Y."/>
            <person name="Kim J.H."/>
            <person name="Brady S.F."/>
        </authorList>
    </citation>
    <scope>NUCLEOTIDE SEQUENCE</scope>
</reference>
<name>S5UAK1_9BACT</name>
<proteinExistence type="inferred from homology"/>
<dbReference type="CDD" id="cd00567">
    <property type="entry name" value="ACAD"/>
    <property type="match status" value="1"/>
</dbReference>
<evidence type="ECO:0000256" key="3">
    <source>
        <dbReference type="ARBA" id="ARBA00022630"/>
    </source>
</evidence>
<feature type="domain" description="Acyl-CoA dehydrogenase/oxidase N-terminal" evidence="8">
    <location>
        <begin position="20"/>
        <end position="109"/>
    </location>
</feature>